<gene>
    <name evidence="2" type="ORF">FE784_38340</name>
</gene>
<keyword evidence="1" id="KW-0472">Membrane</keyword>
<keyword evidence="3" id="KW-1185">Reference proteome</keyword>
<dbReference type="EMBL" id="VDCQ01000101">
    <property type="protein sequence ID" value="TNJ57735.1"/>
    <property type="molecule type" value="Genomic_DNA"/>
</dbReference>
<proteinExistence type="predicted"/>
<dbReference type="InterPro" id="IPR008407">
    <property type="entry name" value="Brnchd-chn_aa_trnsp_AzlD"/>
</dbReference>
<dbReference type="RefSeq" id="WP_139607567.1">
    <property type="nucleotide sequence ID" value="NZ_VDCQ01000101.1"/>
</dbReference>
<dbReference type="Pfam" id="PF05437">
    <property type="entry name" value="AzlD"/>
    <property type="match status" value="1"/>
</dbReference>
<evidence type="ECO:0000256" key="1">
    <source>
        <dbReference type="SAM" id="Phobius"/>
    </source>
</evidence>
<reference evidence="2 3" key="1">
    <citation type="submission" date="2019-05" db="EMBL/GenBank/DDBJ databases">
        <title>We sequenced the genome of Paenibacillus hemerocallicola KCTC 33185 for further insight into its adaptation and study the phylogeny of Paenibacillus.</title>
        <authorList>
            <person name="Narsing Rao M.P."/>
        </authorList>
    </citation>
    <scope>NUCLEOTIDE SEQUENCE [LARGE SCALE GENOMIC DNA]</scope>
    <source>
        <strain evidence="2 3">KCTC 33185</strain>
    </source>
</reference>
<keyword evidence="1" id="KW-1133">Transmembrane helix</keyword>
<organism evidence="2 3">
    <name type="scientific">Paenibacillus hemerocallicola</name>
    <dbReference type="NCBI Taxonomy" id="1172614"/>
    <lineage>
        <taxon>Bacteria</taxon>
        <taxon>Bacillati</taxon>
        <taxon>Bacillota</taxon>
        <taxon>Bacilli</taxon>
        <taxon>Bacillales</taxon>
        <taxon>Paenibacillaceae</taxon>
        <taxon>Paenibacillus</taxon>
    </lineage>
</organism>
<feature type="transmembrane region" description="Helical" evidence="1">
    <location>
        <begin position="6"/>
        <end position="29"/>
    </location>
</feature>
<dbReference type="AlphaFoldDB" id="A0A5C4SY66"/>
<sequence>MKTDVSTLLLILGCALVTLIPRIAPFAIVRNLKLPPAFLKWLSYIPVCLLTALIIQSVIRPADAVPSIDWLNLAILVPTLVTALKTRSLLITVLAGILSAALLRWIF</sequence>
<evidence type="ECO:0000313" key="3">
    <source>
        <dbReference type="Proteomes" id="UP000307943"/>
    </source>
</evidence>
<dbReference type="Proteomes" id="UP000307943">
    <property type="component" value="Unassembled WGS sequence"/>
</dbReference>
<feature type="transmembrane region" description="Helical" evidence="1">
    <location>
        <begin position="41"/>
        <end position="59"/>
    </location>
</feature>
<keyword evidence="1" id="KW-0812">Transmembrane</keyword>
<name>A0A5C4SY66_9BACL</name>
<comment type="caution">
    <text evidence="2">The sequence shown here is derived from an EMBL/GenBank/DDBJ whole genome shotgun (WGS) entry which is preliminary data.</text>
</comment>
<feature type="transmembrane region" description="Helical" evidence="1">
    <location>
        <begin position="89"/>
        <end position="106"/>
    </location>
</feature>
<dbReference type="OrthoDB" id="7870017at2"/>
<protein>
    <submittedName>
        <fullName evidence="2">AzlD domain-containing protein</fullName>
    </submittedName>
</protein>
<accession>A0A5C4SY66</accession>
<evidence type="ECO:0000313" key="2">
    <source>
        <dbReference type="EMBL" id="TNJ57735.1"/>
    </source>
</evidence>